<protein>
    <recommendedName>
        <fullName evidence="5">Small-subunit processome Utp12 domain-containing protein</fullName>
    </recommendedName>
</protein>
<feature type="region of interest" description="Disordered" evidence="4">
    <location>
        <begin position="76"/>
        <end position="107"/>
    </location>
</feature>
<feature type="compositionally biased region" description="Acidic residues" evidence="4">
    <location>
        <begin position="328"/>
        <end position="337"/>
    </location>
</feature>
<evidence type="ECO:0000256" key="3">
    <source>
        <dbReference type="ARBA" id="ARBA00038335"/>
    </source>
</evidence>
<dbReference type="InterPro" id="IPR007148">
    <property type="entry name" value="SSU_processome_Utp12"/>
</dbReference>
<evidence type="ECO:0000256" key="2">
    <source>
        <dbReference type="ARBA" id="ARBA00023242"/>
    </source>
</evidence>
<dbReference type="Proteomes" id="UP001303373">
    <property type="component" value="Chromosome 12"/>
</dbReference>
<feature type="region of interest" description="Disordered" evidence="4">
    <location>
        <begin position="328"/>
        <end position="451"/>
    </location>
</feature>
<feature type="region of interest" description="Disordered" evidence="4">
    <location>
        <begin position="1"/>
        <end position="37"/>
    </location>
</feature>
<dbReference type="Pfam" id="PF04003">
    <property type="entry name" value="Utp12"/>
    <property type="match status" value="1"/>
</dbReference>
<keyword evidence="7" id="KW-1185">Reference proteome</keyword>
<reference evidence="6 7" key="1">
    <citation type="submission" date="2023-11" db="EMBL/GenBank/DDBJ databases">
        <title>An acidophilic fungus is an integral part of prey digestion in a carnivorous sundew plant.</title>
        <authorList>
            <person name="Tsai I.J."/>
        </authorList>
    </citation>
    <scope>NUCLEOTIDE SEQUENCE [LARGE SCALE GENOMIC DNA]</scope>
    <source>
        <strain evidence="6">169a</strain>
    </source>
</reference>
<evidence type="ECO:0000313" key="7">
    <source>
        <dbReference type="Proteomes" id="UP001303373"/>
    </source>
</evidence>
<gene>
    <name evidence="6" type="ORF">R9X50_00697500</name>
</gene>
<dbReference type="AlphaFoldDB" id="A0AAQ3MA73"/>
<evidence type="ECO:0000256" key="1">
    <source>
        <dbReference type="ARBA" id="ARBA00004123"/>
    </source>
</evidence>
<proteinExistence type="inferred from homology"/>
<comment type="subcellular location">
    <subcellularLocation>
        <location evidence="1">Nucleus</location>
    </subcellularLocation>
</comment>
<dbReference type="PANTHER" id="PTHR44267">
    <property type="entry name" value="WD REPEAT-CONTAINING PROTEIN 43"/>
    <property type="match status" value="1"/>
</dbReference>
<keyword evidence="2" id="KW-0539">Nucleus</keyword>
<evidence type="ECO:0000313" key="6">
    <source>
        <dbReference type="EMBL" id="WPH04090.1"/>
    </source>
</evidence>
<dbReference type="GO" id="GO:0005730">
    <property type="term" value="C:nucleolus"/>
    <property type="evidence" value="ECO:0007669"/>
    <property type="project" value="TreeGrafter"/>
</dbReference>
<feature type="compositionally biased region" description="Acidic residues" evidence="4">
    <location>
        <begin position="361"/>
        <end position="371"/>
    </location>
</feature>
<evidence type="ECO:0000256" key="4">
    <source>
        <dbReference type="SAM" id="MobiDB-lite"/>
    </source>
</evidence>
<name>A0AAQ3MA73_9PEZI</name>
<dbReference type="PANTHER" id="PTHR44267:SF1">
    <property type="entry name" value="WD REPEAT-CONTAINING PROTEIN 43"/>
    <property type="match status" value="1"/>
</dbReference>
<dbReference type="EMBL" id="CP138591">
    <property type="protein sequence ID" value="WPH04090.1"/>
    <property type="molecule type" value="Genomic_DNA"/>
</dbReference>
<organism evidence="6 7">
    <name type="scientific">Acrodontium crateriforme</name>
    <dbReference type="NCBI Taxonomy" id="150365"/>
    <lineage>
        <taxon>Eukaryota</taxon>
        <taxon>Fungi</taxon>
        <taxon>Dikarya</taxon>
        <taxon>Ascomycota</taxon>
        <taxon>Pezizomycotina</taxon>
        <taxon>Dothideomycetes</taxon>
        <taxon>Dothideomycetidae</taxon>
        <taxon>Mycosphaerellales</taxon>
        <taxon>Teratosphaeriaceae</taxon>
        <taxon>Acrodontium</taxon>
    </lineage>
</organism>
<feature type="compositionally biased region" description="Acidic residues" evidence="4">
    <location>
        <begin position="379"/>
        <end position="436"/>
    </location>
</feature>
<sequence>MSAVKRSRRPQADDGLHSASPLPASKRLKTHVPDKSGLAFLVDEKARAGRKLDAKLTNGLANAKTTRMNESYAVVAPGATEQDETAKTHEVIDISSGEEQSSDEEDQVDAPVALLTNGHAEDEEMEDADDAAEPSFGDMLQARHPEPIDVNASFADPMAERSAMVKSSGTQLLAPPSTTSLGTVLTQALKTNDRDLLESCFQVVDLPSIRSTIQRLQSQHVGTLLTRLAERIHKRPGRTGNLMVWVQWSLVAHGAYLSGQPDLMKKLRSLSQVVRERASGLQPLLHLKGKLDLLSAQLELRKNMQAASRAAHPEDDDDDEEAVLYVEGQDDEWSDNDTETKLLNGPSAKSHARLLSGASDSGEDDSADDDVPNGIAHDDDSEDEDEDAEDGGMLDIEAEEGASDDDEDEDEDSDDADSAAESEDSGSEEEDDSEEEISVRQPAAKTLNRKR</sequence>
<dbReference type="GO" id="GO:0000462">
    <property type="term" value="P:maturation of SSU-rRNA from tricistronic rRNA transcript (SSU-rRNA, 5.8S rRNA, LSU-rRNA)"/>
    <property type="evidence" value="ECO:0007669"/>
    <property type="project" value="TreeGrafter"/>
</dbReference>
<feature type="domain" description="Small-subunit processome Utp12" evidence="5">
    <location>
        <begin position="192"/>
        <end position="295"/>
    </location>
</feature>
<evidence type="ECO:0000259" key="5">
    <source>
        <dbReference type="Pfam" id="PF04003"/>
    </source>
</evidence>
<accession>A0AAQ3MA73</accession>
<dbReference type="InterPro" id="IPR052414">
    <property type="entry name" value="U3_snoRNA-assoc_WDR"/>
</dbReference>
<comment type="similarity">
    <text evidence="3">Belongs to the UTP5 family.</text>
</comment>